<evidence type="ECO:0000256" key="3">
    <source>
        <dbReference type="ARBA" id="ARBA00023012"/>
    </source>
</evidence>
<evidence type="ECO:0000256" key="7">
    <source>
        <dbReference type="PROSITE-ProRule" id="PRU00169"/>
    </source>
</evidence>
<dbReference type="PANTHER" id="PTHR48111">
    <property type="entry name" value="REGULATOR OF RPOS"/>
    <property type="match status" value="1"/>
</dbReference>
<dbReference type="GO" id="GO:0032993">
    <property type="term" value="C:protein-DNA complex"/>
    <property type="evidence" value="ECO:0007669"/>
    <property type="project" value="TreeGrafter"/>
</dbReference>
<dbReference type="InterPro" id="IPR001789">
    <property type="entry name" value="Sig_transdc_resp-reg_receiver"/>
</dbReference>
<dbReference type="FunFam" id="3.40.50.2300:FF:000001">
    <property type="entry name" value="DNA-binding response regulator PhoB"/>
    <property type="match status" value="1"/>
</dbReference>
<dbReference type="SUPFAM" id="SSF52172">
    <property type="entry name" value="CheY-like"/>
    <property type="match status" value="1"/>
</dbReference>
<dbReference type="Gene3D" id="1.10.10.10">
    <property type="entry name" value="Winged helix-like DNA-binding domain superfamily/Winged helix DNA-binding domain"/>
    <property type="match status" value="1"/>
</dbReference>
<dbReference type="PANTHER" id="PTHR48111:SF73">
    <property type="entry name" value="ALKALINE PHOSPHATASE SYNTHESIS TRANSCRIPTIONAL REGULATORY PROTEIN PHOP"/>
    <property type="match status" value="1"/>
</dbReference>
<dbReference type="GO" id="GO:0000976">
    <property type="term" value="F:transcription cis-regulatory region binding"/>
    <property type="evidence" value="ECO:0007669"/>
    <property type="project" value="TreeGrafter"/>
</dbReference>
<keyword evidence="4" id="KW-0805">Transcription regulation</keyword>
<dbReference type="SMART" id="SM00862">
    <property type="entry name" value="Trans_reg_C"/>
    <property type="match status" value="1"/>
</dbReference>
<dbReference type="EMBL" id="VMHE01000004">
    <property type="protein sequence ID" value="TSJ66457.1"/>
    <property type="molecule type" value="Genomic_DNA"/>
</dbReference>
<proteinExistence type="predicted"/>
<protein>
    <submittedName>
        <fullName evidence="11">Response regulator transcription factor</fullName>
    </submittedName>
</protein>
<evidence type="ECO:0000256" key="6">
    <source>
        <dbReference type="ARBA" id="ARBA00023163"/>
    </source>
</evidence>
<dbReference type="SMART" id="SM00448">
    <property type="entry name" value="REC"/>
    <property type="match status" value="1"/>
</dbReference>
<keyword evidence="6" id="KW-0804">Transcription</keyword>
<dbReference type="Pfam" id="PF00072">
    <property type="entry name" value="Response_reg"/>
    <property type="match status" value="1"/>
</dbReference>
<dbReference type="GO" id="GO:0005829">
    <property type="term" value="C:cytosol"/>
    <property type="evidence" value="ECO:0007669"/>
    <property type="project" value="TreeGrafter"/>
</dbReference>
<reference evidence="11 12" key="1">
    <citation type="submission" date="2019-07" db="EMBL/GenBank/DDBJ databases">
        <title>Allobacillus sp. nov. SKP isolated from shrimp paste of Euphausiacea.</title>
        <authorList>
            <person name="Kanchanasin P."/>
            <person name="Tanasupawat S."/>
            <person name="Shi W."/>
            <person name="Wu L."/>
            <person name="Ma J."/>
        </authorList>
    </citation>
    <scope>NUCLEOTIDE SEQUENCE [LARGE SCALE GENOMIC DNA]</scope>
    <source>
        <strain evidence="11 12">SKP4-8</strain>
    </source>
</reference>
<dbReference type="Proteomes" id="UP000316425">
    <property type="component" value="Unassembled WGS sequence"/>
</dbReference>
<keyword evidence="12" id="KW-1185">Reference proteome</keyword>
<dbReference type="PROSITE" id="PS51755">
    <property type="entry name" value="OMPR_PHOB"/>
    <property type="match status" value="1"/>
</dbReference>
<feature type="domain" description="Response regulatory" evidence="9">
    <location>
        <begin position="4"/>
        <end position="118"/>
    </location>
</feature>
<evidence type="ECO:0000256" key="2">
    <source>
        <dbReference type="ARBA" id="ARBA00022553"/>
    </source>
</evidence>
<dbReference type="SUPFAM" id="SSF46894">
    <property type="entry name" value="C-terminal effector domain of the bipartite response regulators"/>
    <property type="match status" value="1"/>
</dbReference>
<dbReference type="AlphaFoldDB" id="A0A556PPY7"/>
<keyword evidence="2 7" id="KW-0597">Phosphoprotein</keyword>
<dbReference type="Gene3D" id="6.10.250.690">
    <property type="match status" value="1"/>
</dbReference>
<dbReference type="InterPro" id="IPR011006">
    <property type="entry name" value="CheY-like_superfamily"/>
</dbReference>
<organism evidence="11 12">
    <name type="scientific">Allobacillus salarius</name>
    <dbReference type="NCBI Taxonomy" id="1955272"/>
    <lineage>
        <taxon>Bacteria</taxon>
        <taxon>Bacillati</taxon>
        <taxon>Bacillota</taxon>
        <taxon>Bacilli</taxon>
        <taxon>Bacillales</taxon>
        <taxon>Bacillaceae</taxon>
        <taxon>Allobacillus</taxon>
    </lineage>
</organism>
<dbReference type="FunFam" id="1.10.10.10:FF:000018">
    <property type="entry name" value="DNA-binding response regulator ResD"/>
    <property type="match status" value="1"/>
</dbReference>
<keyword evidence="3" id="KW-0902">Two-component regulatory system</keyword>
<comment type="caution">
    <text evidence="11">The sequence shown here is derived from an EMBL/GenBank/DDBJ whole genome shotgun (WGS) entry which is preliminary data.</text>
</comment>
<accession>A0A556PPY7</accession>
<dbReference type="RefSeq" id="WP_144088064.1">
    <property type="nucleotide sequence ID" value="NZ_VMHE01000004.1"/>
</dbReference>
<keyword evidence="5 8" id="KW-0238">DNA-binding</keyword>
<evidence type="ECO:0000256" key="8">
    <source>
        <dbReference type="PROSITE-ProRule" id="PRU01091"/>
    </source>
</evidence>
<gene>
    <name evidence="11" type="ORF">FPQ13_04160</name>
</gene>
<dbReference type="GO" id="GO:0000156">
    <property type="term" value="F:phosphorelay response regulator activity"/>
    <property type="evidence" value="ECO:0007669"/>
    <property type="project" value="TreeGrafter"/>
</dbReference>
<evidence type="ECO:0000313" key="11">
    <source>
        <dbReference type="EMBL" id="TSJ66457.1"/>
    </source>
</evidence>
<evidence type="ECO:0000313" key="12">
    <source>
        <dbReference type="Proteomes" id="UP000316425"/>
    </source>
</evidence>
<dbReference type="Pfam" id="PF00486">
    <property type="entry name" value="Trans_reg_C"/>
    <property type="match status" value="1"/>
</dbReference>
<dbReference type="Gene3D" id="3.40.50.2300">
    <property type="match status" value="1"/>
</dbReference>
<dbReference type="InterPro" id="IPR001867">
    <property type="entry name" value="OmpR/PhoB-type_DNA-bd"/>
</dbReference>
<evidence type="ECO:0000259" key="9">
    <source>
        <dbReference type="PROSITE" id="PS50110"/>
    </source>
</evidence>
<name>A0A556PPY7_9BACI</name>
<evidence type="ECO:0000256" key="1">
    <source>
        <dbReference type="ARBA" id="ARBA00004496"/>
    </source>
</evidence>
<dbReference type="PROSITE" id="PS50110">
    <property type="entry name" value="RESPONSE_REGULATORY"/>
    <property type="match status" value="1"/>
</dbReference>
<dbReference type="InterPro" id="IPR016032">
    <property type="entry name" value="Sig_transdc_resp-reg_C-effctor"/>
</dbReference>
<evidence type="ECO:0000256" key="5">
    <source>
        <dbReference type="ARBA" id="ARBA00023125"/>
    </source>
</evidence>
<evidence type="ECO:0000259" key="10">
    <source>
        <dbReference type="PROSITE" id="PS51755"/>
    </source>
</evidence>
<comment type="subcellular location">
    <subcellularLocation>
        <location evidence="1">Cytoplasm</location>
    </subcellularLocation>
</comment>
<dbReference type="OrthoDB" id="9790442at2"/>
<feature type="modified residue" description="4-aspartylphosphate" evidence="7">
    <location>
        <position position="53"/>
    </location>
</feature>
<evidence type="ECO:0000256" key="4">
    <source>
        <dbReference type="ARBA" id="ARBA00023015"/>
    </source>
</evidence>
<dbReference type="CDD" id="cd00383">
    <property type="entry name" value="trans_reg_C"/>
    <property type="match status" value="1"/>
</dbReference>
<feature type="domain" description="OmpR/PhoB-type" evidence="10">
    <location>
        <begin position="128"/>
        <end position="227"/>
    </location>
</feature>
<feature type="DNA-binding region" description="OmpR/PhoB-type" evidence="8">
    <location>
        <begin position="128"/>
        <end position="227"/>
    </location>
</feature>
<dbReference type="InterPro" id="IPR036388">
    <property type="entry name" value="WH-like_DNA-bd_sf"/>
</dbReference>
<dbReference type="InterPro" id="IPR039420">
    <property type="entry name" value="WalR-like"/>
</dbReference>
<dbReference type="GO" id="GO:0006355">
    <property type="term" value="P:regulation of DNA-templated transcription"/>
    <property type="evidence" value="ECO:0007669"/>
    <property type="project" value="InterPro"/>
</dbReference>
<sequence length="227" mass="26440">MGQRILIVDDEDSITTLIEYNLEQEGFETVVYQDGKQAYEAAKNEDFDLIVLDLMLPSMDGMEICQKLRQDNIHTPIIMLTAKRHEQDMITGLEYGADDYMTKPFSPKELVTRVKVVLRRTQPVEESGKQIRLAHIRVDPETYEVFKEDELVEFTKKEFDLLIYLVKRKNKPVPRADLLKDVWDFDFVGDTRIVDVHISHLREKLELDPKKPTLIKTVRGIGYKIEG</sequence>